<dbReference type="Gene3D" id="3.40.50.1820">
    <property type="entry name" value="alpha/beta hydrolase"/>
    <property type="match status" value="1"/>
</dbReference>
<keyword evidence="6" id="KW-0256">Endoplasmic reticulum</keyword>
<feature type="chain" id="PRO_5046023701" description="Epoxide hydrolase" evidence="7">
    <location>
        <begin position="20"/>
        <end position="458"/>
    </location>
</feature>
<sequence>MCPLLFVTVSVIILYPVDSIWPSIIPPPPKLDYHEWWGPEENTTQDTSIRPFRVHFNESMIKDLRTRLTHHRPFTPPLEGIGFQYGFNTDTLESWVQYWAQDYPFAERENYINKYPQFKTNIQGLDIHFVWVKPEVCGNKKVVPLLLLHGWPSSILEFYRAVPFLTTLSDGRDFVLELIIPSLPGFGYSDSAVRPGLGPVEIGVVLRNFMHRLGHQQFYIQGGDAGSIIGSIMATIFPKEVLGYHTNFGIVLDPKALILIAGMAVNPYLFMDPKLVHRLYPLTKTIEFLLEESGYFLIQATKPDTVGVGLTDSPSGLLAYILEKYSTSTNKEYRQLKDGGLTRKYTRDELIDILMIYWTSNCITTSMRLYAETTSKKELAFRTYETPTTVPTWVIQAEHELIYEPPNALRVKYHNLVNVTAIPYGGHFLALELPQVFSEDVLDAIKTFRGSRTAKIKL</sequence>
<evidence type="ECO:0000313" key="9">
    <source>
        <dbReference type="Proteomes" id="UP001652740"/>
    </source>
</evidence>
<evidence type="ECO:0000256" key="6">
    <source>
        <dbReference type="PIRNR" id="PIRNR001112"/>
    </source>
</evidence>
<dbReference type="InterPro" id="IPR029058">
    <property type="entry name" value="AB_hydrolase_fold"/>
</dbReference>
<feature type="domain" description="Epoxide hydrolase N-terminal" evidence="8">
    <location>
        <begin position="49"/>
        <end position="158"/>
    </location>
</feature>
<dbReference type="PANTHER" id="PTHR21661:SF35">
    <property type="entry name" value="EPOXIDE HYDROLASE"/>
    <property type="match status" value="1"/>
</dbReference>
<dbReference type="PIRSF" id="PIRSF001112">
    <property type="entry name" value="Epoxide_hydrolase"/>
    <property type="match status" value="1"/>
</dbReference>
<evidence type="ECO:0000313" key="10">
    <source>
        <dbReference type="RefSeq" id="XP_052758076.1"/>
    </source>
</evidence>
<reference evidence="10" key="1">
    <citation type="submission" date="2025-08" db="UniProtKB">
        <authorList>
            <consortium name="RefSeq"/>
        </authorList>
    </citation>
    <scope>IDENTIFICATION</scope>
    <source>
        <tissue evidence="10">Whole larvae</tissue>
    </source>
</reference>
<keyword evidence="7" id="KW-0732">Signal</keyword>
<dbReference type="SUPFAM" id="SSF53474">
    <property type="entry name" value="alpha/beta-Hydrolases"/>
    <property type="match status" value="1"/>
</dbReference>
<evidence type="ECO:0000256" key="5">
    <source>
        <dbReference type="ARBA" id="ARBA00022801"/>
    </source>
</evidence>
<dbReference type="PANTHER" id="PTHR21661">
    <property type="entry name" value="EPOXIDE HYDROLASE 1-RELATED"/>
    <property type="match status" value="1"/>
</dbReference>
<dbReference type="GeneID" id="113509120"/>
<comment type="catalytic activity">
    <reaction evidence="1 6">
        <text>1-(4-methoxyphenyl)-N-methyl-N-[(3-methyloxetan-3-yl)methyl]methanamine + H2O = 2-{[(4-methoxybenzyl)(methyl)amino]methyl}-2-methylpropane-1,3-diol</text>
        <dbReference type="Rhea" id="RHEA:55764"/>
        <dbReference type="ChEBI" id="CHEBI:15377"/>
        <dbReference type="ChEBI" id="CHEBI:139161"/>
        <dbReference type="ChEBI" id="CHEBI:139164"/>
        <dbReference type="EC" id="3.3.2.9"/>
    </reaction>
</comment>
<comment type="subcellular location">
    <subcellularLocation>
        <location evidence="6">Endoplasmic reticulum membrane</location>
    </subcellularLocation>
    <subcellularLocation>
        <location evidence="2">Microsome membrane</location>
        <topology evidence="2">Single-pass membrane protein</topology>
    </subcellularLocation>
</comment>
<keyword evidence="9" id="KW-1185">Reference proteome</keyword>
<keyword evidence="4 6" id="KW-0058">Aromatic hydrocarbons catabolism</keyword>
<dbReference type="InterPro" id="IPR010497">
    <property type="entry name" value="Epoxide_hydro_N"/>
</dbReference>
<proteinExistence type="inferred from homology"/>
<keyword evidence="5 6" id="KW-0378">Hydrolase</keyword>
<dbReference type="EC" id="3.3.2.9" evidence="6"/>
<evidence type="ECO:0000256" key="3">
    <source>
        <dbReference type="ARBA" id="ARBA00010088"/>
    </source>
</evidence>
<organism evidence="9 10">
    <name type="scientific">Galleria mellonella</name>
    <name type="common">Greater wax moth</name>
    <dbReference type="NCBI Taxonomy" id="7137"/>
    <lineage>
        <taxon>Eukaryota</taxon>
        <taxon>Metazoa</taxon>
        <taxon>Ecdysozoa</taxon>
        <taxon>Arthropoda</taxon>
        <taxon>Hexapoda</taxon>
        <taxon>Insecta</taxon>
        <taxon>Pterygota</taxon>
        <taxon>Neoptera</taxon>
        <taxon>Endopterygota</taxon>
        <taxon>Lepidoptera</taxon>
        <taxon>Glossata</taxon>
        <taxon>Ditrysia</taxon>
        <taxon>Pyraloidea</taxon>
        <taxon>Pyralidae</taxon>
        <taxon>Galleriinae</taxon>
        <taxon>Galleria</taxon>
    </lineage>
</organism>
<gene>
    <name evidence="10" type="primary">LOC113509120</name>
</gene>
<evidence type="ECO:0000256" key="2">
    <source>
        <dbReference type="ARBA" id="ARBA00004111"/>
    </source>
</evidence>
<protein>
    <recommendedName>
        <fullName evidence="6">Epoxide hydrolase</fullName>
        <ecNumber evidence="6">3.3.2.9</ecNumber>
    </recommendedName>
</protein>
<dbReference type="RefSeq" id="XP_052758076.1">
    <property type="nucleotide sequence ID" value="XM_052902116.1"/>
</dbReference>
<dbReference type="PRINTS" id="PR00412">
    <property type="entry name" value="EPOXHYDRLASE"/>
</dbReference>
<dbReference type="InterPro" id="IPR016292">
    <property type="entry name" value="Epoxide_hydrolase"/>
</dbReference>
<accession>A0ABM3N3B9</accession>
<evidence type="ECO:0000259" key="8">
    <source>
        <dbReference type="Pfam" id="PF06441"/>
    </source>
</evidence>
<dbReference type="InterPro" id="IPR000639">
    <property type="entry name" value="Epox_hydrolase-like"/>
</dbReference>
<dbReference type="Proteomes" id="UP001652740">
    <property type="component" value="Unplaced"/>
</dbReference>
<evidence type="ECO:0000256" key="4">
    <source>
        <dbReference type="ARBA" id="ARBA00022797"/>
    </source>
</evidence>
<comment type="catalytic activity">
    <reaction evidence="6">
        <text>cis-stilbene oxide + H2O = (1R,2R)-hydrobenzoin</text>
        <dbReference type="Rhea" id="RHEA:23900"/>
        <dbReference type="ChEBI" id="CHEBI:15377"/>
        <dbReference type="ChEBI" id="CHEBI:50004"/>
        <dbReference type="ChEBI" id="CHEBI:50014"/>
        <dbReference type="EC" id="3.3.2.9"/>
    </reaction>
</comment>
<name>A0ABM3N3B9_GALME</name>
<dbReference type="Pfam" id="PF06441">
    <property type="entry name" value="EHN"/>
    <property type="match status" value="1"/>
</dbReference>
<feature type="signal peptide" evidence="7">
    <location>
        <begin position="1"/>
        <end position="19"/>
    </location>
</feature>
<comment type="function">
    <text evidence="6">Catalyzes juvenile hormone hydrolysis.</text>
</comment>
<evidence type="ECO:0000256" key="1">
    <source>
        <dbReference type="ARBA" id="ARBA00000221"/>
    </source>
</evidence>
<evidence type="ECO:0000256" key="7">
    <source>
        <dbReference type="SAM" id="SignalP"/>
    </source>
</evidence>
<comment type="similarity">
    <text evidence="3 6">Belongs to the peptidase S33 family.</text>
</comment>
<keyword evidence="6" id="KW-0472">Membrane</keyword>